<dbReference type="Gene3D" id="2.60.40.60">
    <property type="entry name" value="Cadherins"/>
    <property type="match status" value="2"/>
</dbReference>
<dbReference type="InterPro" id="IPR050174">
    <property type="entry name" value="Protocadherin/Cadherin-CA"/>
</dbReference>
<feature type="domain" description="Cadherin" evidence="9">
    <location>
        <begin position="93"/>
        <end position="224"/>
    </location>
</feature>
<dbReference type="PRINTS" id="PR00205">
    <property type="entry name" value="CADHERIN"/>
</dbReference>
<evidence type="ECO:0000313" key="10">
    <source>
        <dbReference type="EMBL" id="KAL3307902.1"/>
    </source>
</evidence>
<dbReference type="InterPro" id="IPR015919">
    <property type="entry name" value="Cadherin-like_sf"/>
</dbReference>
<feature type="non-terminal residue" evidence="10">
    <location>
        <position position="1"/>
    </location>
</feature>
<dbReference type="PANTHER" id="PTHR24028">
    <property type="entry name" value="CADHERIN-87A"/>
    <property type="match status" value="1"/>
</dbReference>
<dbReference type="Proteomes" id="UP001626550">
    <property type="component" value="Unassembled WGS sequence"/>
</dbReference>
<keyword evidence="5" id="KW-1133">Transmembrane helix</keyword>
<evidence type="ECO:0000256" key="6">
    <source>
        <dbReference type="ARBA" id="ARBA00023136"/>
    </source>
</evidence>
<evidence type="ECO:0000256" key="7">
    <source>
        <dbReference type="ARBA" id="ARBA00023180"/>
    </source>
</evidence>
<evidence type="ECO:0000256" key="8">
    <source>
        <dbReference type="PROSITE-ProRule" id="PRU00043"/>
    </source>
</evidence>
<dbReference type="SMART" id="SM00112">
    <property type="entry name" value="CA"/>
    <property type="match status" value="2"/>
</dbReference>
<dbReference type="PROSITE" id="PS00232">
    <property type="entry name" value="CADHERIN_1"/>
    <property type="match status" value="1"/>
</dbReference>
<gene>
    <name evidence="10" type="primary">PCDH7</name>
    <name evidence="10" type="ORF">Ciccas_013573</name>
</gene>
<dbReference type="GO" id="GO:0005509">
    <property type="term" value="F:calcium ion binding"/>
    <property type="evidence" value="ECO:0007669"/>
    <property type="project" value="UniProtKB-UniRule"/>
</dbReference>
<reference evidence="10 11" key="1">
    <citation type="submission" date="2024-11" db="EMBL/GenBank/DDBJ databases">
        <title>Adaptive evolution of stress response genes in parasites aligns with host niche diversity.</title>
        <authorList>
            <person name="Hahn C."/>
            <person name="Resl P."/>
        </authorList>
    </citation>
    <scope>NUCLEOTIDE SEQUENCE [LARGE SCALE GENOMIC DNA]</scope>
    <source>
        <strain evidence="10">EGGRZ-B1_66</strain>
        <tissue evidence="10">Body</tissue>
    </source>
</reference>
<dbReference type="AlphaFoldDB" id="A0ABD2PMJ9"/>
<proteinExistence type="predicted"/>
<dbReference type="PROSITE" id="PS50268">
    <property type="entry name" value="CADHERIN_2"/>
    <property type="match status" value="2"/>
</dbReference>
<keyword evidence="6" id="KW-0472">Membrane</keyword>
<dbReference type="GO" id="GO:0016020">
    <property type="term" value="C:membrane"/>
    <property type="evidence" value="ECO:0007669"/>
    <property type="project" value="UniProtKB-SubCell"/>
</dbReference>
<keyword evidence="2" id="KW-0812">Transmembrane</keyword>
<dbReference type="InterPro" id="IPR002126">
    <property type="entry name" value="Cadherin-like_dom"/>
</dbReference>
<evidence type="ECO:0000256" key="2">
    <source>
        <dbReference type="ARBA" id="ARBA00022692"/>
    </source>
</evidence>
<dbReference type="EMBL" id="JBJKFK010006246">
    <property type="protein sequence ID" value="KAL3307902.1"/>
    <property type="molecule type" value="Genomic_DNA"/>
</dbReference>
<accession>A0ABD2PMJ9</accession>
<dbReference type="PANTHER" id="PTHR24028:SF146">
    <property type="entry name" value="CADHERIN 96CB, ISOFORM D-RELATED"/>
    <property type="match status" value="1"/>
</dbReference>
<keyword evidence="3" id="KW-0677">Repeat</keyword>
<evidence type="ECO:0000256" key="4">
    <source>
        <dbReference type="ARBA" id="ARBA00022837"/>
    </source>
</evidence>
<keyword evidence="4 8" id="KW-0106">Calcium</keyword>
<evidence type="ECO:0000256" key="5">
    <source>
        <dbReference type="ARBA" id="ARBA00022989"/>
    </source>
</evidence>
<evidence type="ECO:0000256" key="3">
    <source>
        <dbReference type="ARBA" id="ARBA00022737"/>
    </source>
</evidence>
<protein>
    <submittedName>
        <fullName evidence="10">Protocadherin-7</fullName>
    </submittedName>
</protein>
<comment type="subcellular location">
    <subcellularLocation>
        <location evidence="1">Membrane</location>
        <topology evidence="1">Single-pass membrane protein</topology>
    </subcellularLocation>
</comment>
<keyword evidence="11" id="KW-1185">Reference proteome</keyword>
<evidence type="ECO:0000313" key="11">
    <source>
        <dbReference type="Proteomes" id="UP001626550"/>
    </source>
</evidence>
<sequence length="260" mass="29161">ARDPDQSRELAYSLNNEDQTVHYRSGNRTSTMPKQPWFSVNAKSGEVRTLISFDAELVSHVTVSVAVTDSKFAANATLQVFIEDENDCEPQFASSVFTFRVREDARPQLKLGTVKATDCDVSDRNSKLIYSLHSMEDIGLEPGVVQFANRLLNWLTVNSDGDVIYKESSPYRSNHGESALDRDKYQKNEYRFLLGVRDGGSPSRNSSAVLELFIEDVNDNTPHWKFPSVSQQKNKVNLTYGMAEGSRIAQVSCDMCALFP</sequence>
<organism evidence="10 11">
    <name type="scientific">Cichlidogyrus casuarinus</name>
    <dbReference type="NCBI Taxonomy" id="1844966"/>
    <lineage>
        <taxon>Eukaryota</taxon>
        <taxon>Metazoa</taxon>
        <taxon>Spiralia</taxon>
        <taxon>Lophotrochozoa</taxon>
        <taxon>Platyhelminthes</taxon>
        <taxon>Monogenea</taxon>
        <taxon>Monopisthocotylea</taxon>
        <taxon>Dactylogyridea</taxon>
        <taxon>Ancyrocephalidae</taxon>
        <taxon>Cichlidogyrus</taxon>
    </lineage>
</organism>
<feature type="domain" description="Cadherin" evidence="9">
    <location>
        <begin position="1"/>
        <end position="92"/>
    </location>
</feature>
<comment type="caution">
    <text evidence="10">The sequence shown here is derived from an EMBL/GenBank/DDBJ whole genome shotgun (WGS) entry which is preliminary data.</text>
</comment>
<dbReference type="InterPro" id="IPR020894">
    <property type="entry name" value="Cadherin_CS"/>
</dbReference>
<evidence type="ECO:0000256" key="1">
    <source>
        <dbReference type="ARBA" id="ARBA00004167"/>
    </source>
</evidence>
<name>A0ABD2PMJ9_9PLAT</name>
<evidence type="ECO:0000259" key="9">
    <source>
        <dbReference type="PROSITE" id="PS50268"/>
    </source>
</evidence>
<keyword evidence="7" id="KW-0325">Glycoprotein</keyword>
<dbReference type="SUPFAM" id="SSF49313">
    <property type="entry name" value="Cadherin-like"/>
    <property type="match status" value="2"/>
</dbReference>
<dbReference type="CDD" id="cd11304">
    <property type="entry name" value="Cadherin_repeat"/>
    <property type="match status" value="2"/>
</dbReference>